<reference evidence="1" key="1">
    <citation type="submission" date="2019-03" db="EMBL/GenBank/DDBJ databases">
        <authorList>
            <person name="Mank J."/>
            <person name="Almeida P."/>
        </authorList>
    </citation>
    <scope>NUCLEOTIDE SEQUENCE</scope>
    <source>
        <strain evidence="1">78183</strain>
    </source>
</reference>
<evidence type="ECO:0000313" key="1">
    <source>
        <dbReference type="EMBL" id="VFU35551.1"/>
    </source>
</evidence>
<dbReference type="AlphaFoldDB" id="A0A6N2L5T9"/>
<name>A0A6N2L5T9_SALVM</name>
<sequence length="94" mass="11199">MTITGKAKQEEEEEKNFLIFMIDSIAQIYILQATVHENHWLQNPILQVDARLKWKAEAMLESDESRQDHTSIYIITFKGGYQIKQTSLKWLYYF</sequence>
<accession>A0A6N2L5T9</accession>
<protein>
    <submittedName>
        <fullName evidence="1">Uncharacterized protein</fullName>
    </submittedName>
</protein>
<proteinExistence type="predicted"/>
<dbReference type="EMBL" id="CAADRP010001112">
    <property type="protein sequence ID" value="VFU35551.1"/>
    <property type="molecule type" value="Genomic_DNA"/>
</dbReference>
<gene>
    <name evidence="1" type="ORF">SVIM_LOCUS176830</name>
</gene>
<organism evidence="1">
    <name type="scientific">Salix viminalis</name>
    <name type="common">Common osier</name>
    <name type="synonym">Basket willow</name>
    <dbReference type="NCBI Taxonomy" id="40686"/>
    <lineage>
        <taxon>Eukaryota</taxon>
        <taxon>Viridiplantae</taxon>
        <taxon>Streptophyta</taxon>
        <taxon>Embryophyta</taxon>
        <taxon>Tracheophyta</taxon>
        <taxon>Spermatophyta</taxon>
        <taxon>Magnoliopsida</taxon>
        <taxon>eudicotyledons</taxon>
        <taxon>Gunneridae</taxon>
        <taxon>Pentapetalae</taxon>
        <taxon>rosids</taxon>
        <taxon>fabids</taxon>
        <taxon>Malpighiales</taxon>
        <taxon>Salicaceae</taxon>
        <taxon>Saliceae</taxon>
        <taxon>Salix</taxon>
    </lineage>
</organism>